<evidence type="ECO:0000313" key="3">
    <source>
        <dbReference type="Proteomes" id="UP000468901"/>
    </source>
</evidence>
<proteinExistence type="predicted"/>
<dbReference type="PROSITE" id="PS50983">
    <property type="entry name" value="FE_B12_PBP"/>
    <property type="match status" value="1"/>
</dbReference>
<dbReference type="PANTHER" id="PTHR30535:SF34">
    <property type="entry name" value="MOLYBDATE-BINDING PROTEIN MOLA"/>
    <property type="match status" value="1"/>
</dbReference>
<dbReference type="AlphaFoldDB" id="A0A6N6VKY7"/>
<keyword evidence="3" id="KW-1185">Reference proteome</keyword>
<dbReference type="InterPro" id="IPR050902">
    <property type="entry name" value="ABC_Transporter_SBP"/>
</dbReference>
<dbReference type="SUPFAM" id="SSF53807">
    <property type="entry name" value="Helical backbone' metal receptor"/>
    <property type="match status" value="1"/>
</dbReference>
<organism evidence="2 3">
    <name type="scientific">Parvibaculum sedimenti</name>
    <dbReference type="NCBI Taxonomy" id="2608632"/>
    <lineage>
        <taxon>Bacteria</taxon>
        <taxon>Pseudomonadati</taxon>
        <taxon>Pseudomonadota</taxon>
        <taxon>Alphaproteobacteria</taxon>
        <taxon>Hyphomicrobiales</taxon>
        <taxon>Parvibaculaceae</taxon>
        <taxon>Parvibaculum</taxon>
    </lineage>
</organism>
<dbReference type="Pfam" id="PF01497">
    <property type="entry name" value="Peripla_BP_2"/>
    <property type="match status" value="1"/>
</dbReference>
<dbReference type="EMBL" id="WESC01000004">
    <property type="protein sequence ID" value="KAB7741195.1"/>
    <property type="molecule type" value="Genomic_DNA"/>
</dbReference>
<reference evidence="2 3" key="1">
    <citation type="submission" date="2019-09" db="EMBL/GenBank/DDBJ databases">
        <title>Parvibaculum sedimenti sp. nov., isolated from sediment.</title>
        <authorList>
            <person name="Wang Y."/>
        </authorList>
    </citation>
    <scope>NUCLEOTIDE SEQUENCE [LARGE SCALE GENOMIC DNA]</scope>
    <source>
        <strain evidence="2 3">HXT-9</strain>
    </source>
</reference>
<feature type="domain" description="Fe/B12 periplasmic-binding" evidence="1">
    <location>
        <begin position="54"/>
        <end position="308"/>
    </location>
</feature>
<dbReference type="InterPro" id="IPR002491">
    <property type="entry name" value="ABC_transptr_periplasmic_BD"/>
</dbReference>
<dbReference type="PANTHER" id="PTHR30535">
    <property type="entry name" value="VITAMIN B12-BINDING PROTEIN"/>
    <property type="match status" value="1"/>
</dbReference>
<name>A0A6N6VKY7_9HYPH</name>
<dbReference type="Proteomes" id="UP000468901">
    <property type="component" value="Unassembled WGS sequence"/>
</dbReference>
<dbReference type="Gene3D" id="3.40.50.1980">
    <property type="entry name" value="Nitrogenase molybdenum iron protein domain"/>
    <property type="match status" value="2"/>
</dbReference>
<evidence type="ECO:0000259" key="1">
    <source>
        <dbReference type="PROSITE" id="PS50983"/>
    </source>
</evidence>
<evidence type="ECO:0000313" key="2">
    <source>
        <dbReference type="EMBL" id="KAB7741195.1"/>
    </source>
</evidence>
<gene>
    <name evidence="2" type="ORF">F2P47_05465</name>
</gene>
<accession>A0A6N6VKY7</accession>
<sequence length="310" mass="32534">MTICAVPSHMRTISPHLAGAGKSGKMKLIGKILLAALLAAVDAASAVAGTPPQRIVSINLCSDVLALELADPGTVKSVFRVAADPEDSPVADLAAKLPLNNATAEDILSAKPDLVLAHRYSSPFTLALLARAHVPVVQVKDASSFEDIRDNVRAVAAAIGHPERGEAWIARFDASLAASKRLPPAHPLRAVIYQDLGGAAAANTILGALLKHAGFENVVETPSSGGFVNLTIEELIDMRPDFVAVGVYRAHEPSLAHAQLAHPALRDYVAHHARAVDLPAKLWTCGTPFIADIADRLAAARDSFDGPKVN</sequence>
<comment type="caution">
    <text evidence="2">The sequence shown here is derived from an EMBL/GenBank/DDBJ whole genome shotgun (WGS) entry which is preliminary data.</text>
</comment>
<protein>
    <submittedName>
        <fullName evidence="2">ABC transporter substrate-binding protein</fullName>
    </submittedName>
</protein>